<protein>
    <submittedName>
        <fullName evidence="2">Uncharacterized protein</fullName>
    </submittedName>
</protein>
<dbReference type="AlphaFoldDB" id="A0A2P2Q932"/>
<evidence type="ECO:0000313" key="2">
    <source>
        <dbReference type="EMBL" id="MBX63454.1"/>
    </source>
</evidence>
<reference evidence="2" key="1">
    <citation type="submission" date="2018-02" db="EMBL/GenBank/DDBJ databases">
        <title>Rhizophora mucronata_Transcriptome.</title>
        <authorList>
            <person name="Meera S.P."/>
            <person name="Sreeshan A."/>
            <person name="Augustine A."/>
        </authorList>
    </citation>
    <scope>NUCLEOTIDE SEQUENCE</scope>
    <source>
        <tissue evidence="2">Leaf</tissue>
    </source>
</reference>
<evidence type="ECO:0000256" key="1">
    <source>
        <dbReference type="SAM" id="Phobius"/>
    </source>
</evidence>
<name>A0A2P2Q932_RHIMU</name>
<organism evidence="2">
    <name type="scientific">Rhizophora mucronata</name>
    <name type="common">Asiatic mangrove</name>
    <dbReference type="NCBI Taxonomy" id="61149"/>
    <lineage>
        <taxon>Eukaryota</taxon>
        <taxon>Viridiplantae</taxon>
        <taxon>Streptophyta</taxon>
        <taxon>Embryophyta</taxon>
        <taxon>Tracheophyta</taxon>
        <taxon>Spermatophyta</taxon>
        <taxon>Magnoliopsida</taxon>
        <taxon>eudicotyledons</taxon>
        <taxon>Gunneridae</taxon>
        <taxon>Pentapetalae</taxon>
        <taxon>rosids</taxon>
        <taxon>fabids</taxon>
        <taxon>Malpighiales</taxon>
        <taxon>Rhizophoraceae</taxon>
        <taxon>Rhizophora</taxon>
    </lineage>
</organism>
<keyword evidence="1" id="KW-0812">Transmembrane</keyword>
<sequence>MSAVVNPKEWSRESSPIYAGIIILFIALRLQ</sequence>
<keyword evidence="1" id="KW-1133">Transmembrane helix</keyword>
<proteinExistence type="predicted"/>
<keyword evidence="1" id="KW-0472">Membrane</keyword>
<feature type="transmembrane region" description="Helical" evidence="1">
    <location>
        <begin position="15"/>
        <end position="30"/>
    </location>
</feature>
<accession>A0A2P2Q932</accession>
<dbReference type="EMBL" id="GGEC01082970">
    <property type="protein sequence ID" value="MBX63454.1"/>
    <property type="molecule type" value="Transcribed_RNA"/>
</dbReference>